<dbReference type="Gene3D" id="2.120.10.30">
    <property type="entry name" value="TolB, C-terminal domain"/>
    <property type="match status" value="1"/>
</dbReference>
<keyword evidence="2" id="KW-1185">Reference proteome</keyword>
<evidence type="ECO:0000313" key="1">
    <source>
        <dbReference type="EMBL" id="NDU96432.1"/>
    </source>
</evidence>
<dbReference type="InterPro" id="IPR011659">
    <property type="entry name" value="WD40"/>
</dbReference>
<dbReference type="RefSeq" id="WP_163950534.1">
    <property type="nucleotide sequence ID" value="NZ_JAAFZH010000006.1"/>
</dbReference>
<organism evidence="1 2">
    <name type="scientific">Spirosoma terrae</name>
    <dbReference type="NCBI Taxonomy" id="1968276"/>
    <lineage>
        <taxon>Bacteria</taxon>
        <taxon>Pseudomonadati</taxon>
        <taxon>Bacteroidota</taxon>
        <taxon>Cytophagia</taxon>
        <taxon>Cytophagales</taxon>
        <taxon>Cytophagaceae</taxon>
        <taxon>Spirosoma</taxon>
    </lineage>
</organism>
<dbReference type="InterPro" id="IPR011042">
    <property type="entry name" value="6-blade_b-propeller_TolB-like"/>
</dbReference>
<dbReference type="Pfam" id="PF07676">
    <property type="entry name" value="PD40"/>
    <property type="match status" value="2"/>
</dbReference>
<dbReference type="Proteomes" id="UP000474175">
    <property type="component" value="Unassembled WGS sequence"/>
</dbReference>
<sequence>MLSIYRTISGLLLTVMLAVGTNRLLAQTSSEYLNQSPPESIPRVFAPNLVSQIDFYEYGSIFSKDGREFFYAVISNKKPQIRCIRFENNTWTNPKTILASDQYEYNDPFLSPDEKRLYFISDRSLDGKGAKKDFDIWYIERTKDGWSEVPINAGPGINTAKNEYYMSFTKEGTMYFSSNGGTSASSDKNYDIRFSPFVKGTFQASQKLTEAVNSTHYEADVFVSPHEDYLIFCAERPGGFGTGDLYISFKSKTGEWQQARNMGSVINTTGYEFCPFVTADGKYFFFSRDGDIYWVASSVIDALR</sequence>
<protein>
    <submittedName>
        <fullName evidence="1">Uncharacterized protein</fullName>
    </submittedName>
</protein>
<proteinExistence type="predicted"/>
<dbReference type="AlphaFoldDB" id="A0A6L9LAI5"/>
<comment type="caution">
    <text evidence="1">The sequence shown here is derived from an EMBL/GenBank/DDBJ whole genome shotgun (WGS) entry which is preliminary data.</text>
</comment>
<reference evidence="1 2" key="1">
    <citation type="submission" date="2020-02" db="EMBL/GenBank/DDBJ databases">
        <title>Draft genome sequence of two Spirosoma agri KCTC 52727 and Spirosoma terrae KCTC 52035.</title>
        <authorList>
            <person name="Rojas J."/>
            <person name="Ambika Manirajan B."/>
            <person name="Suarez C."/>
            <person name="Ratering S."/>
            <person name="Schnell S."/>
        </authorList>
    </citation>
    <scope>NUCLEOTIDE SEQUENCE [LARGE SCALE GENOMIC DNA]</scope>
    <source>
        <strain evidence="1 2">KCTC 52035</strain>
    </source>
</reference>
<name>A0A6L9LAI5_9BACT</name>
<dbReference type="EMBL" id="JAAFZH010000006">
    <property type="protein sequence ID" value="NDU96432.1"/>
    <property type="molecule type" value="Genomic_DNA"/>
</dbReference>
<gene>
    <name evidence="1" type="ORF">GK108_16245</name>
</gene>
<dbReference type="SUPFAM" id="SSF82171">
    <property type="entry name" value="DPP6 N-terminal domain-like"/>
    <property type="match status" value="1"/>
</dbReference>
<evidence type="ECO:0000313" key="2">
    <source>
        <dbReference type="Proteomes" id="UP000474175"/>
    </source>
</evidence>
<accession>A0A6L9LAI5</accession>